<reference evidence="2 3" key="1">
    <citation type="journal article" date="2013" name="Curr. Biol.">
        <title>The Genome of the Foraminiferan Reticulomyxa filosa.</title>
        <authorList>
            <person name="Glockner G."/>
            <person name="Hulsmann N."/>
            <person name="Schleicher M."/>
            <person name="Noegel A.A."/>
            <person name="Eichinger L."/>
            <person name="Gallinger C."/>
            <person name="Pawlowski J."/>
            <person name="Sierra R."/>
            <person name="Euteneuer U."/>
            <person name="Pillet L."/>
            <person name="Moustafa A."/>
            <person name="Platzer M."/>
            <person name="Groth M."/>
            <person name="Szafranski K."/>
            <person name="Schliwa M."/>
        </authorList>
    </citation>
    <scope>NUCLEOTIDE SEQUENCE [LARGE SCALE GENOMIC DNA]</scope>
</reference>
<feature type="compositionally biased region" description="Low complexity" evidence="1">
    <location>
        <begin position="311"/>
        <end position="322"/>
    </location>
</feature>
<name>X6MR79_RETFI</name>
<feature type="non-terminal residue" evidence="2">
    <location>
        <position position="367"/>
    </location>
</feature>
<feature type="compositionally biased region" description="Polar residues" evidence="1">
    <location>
        <begin position="38"/>
        <end position="55"/>
    </location>
</feature>
<sequence>MIYFGQLKKEGAYFIYGKKKITKNEFIVQYNIYKGSESRANVASENTSGKQNTQPKKGIKKPNAPKDVENKHGNSEKNVDIDNNSDNDNEFEEKEQMPIEQDRQQPSEFNTQTTRRISDEIEHKSIVPKKTPDVKFQSDTLYQPNKPKKLGVNDFKKKKKRGDVSSPATIQNEEESVSYSDSGSENENNRSEKDKDARLESGKTEIEEANRNVAMGGSIGTGIGSGTHSGVTIGTGTGTNIGSTVTGSRKVEVVSLGANMMPMTDAPMSPKVKKKGYTIQLEGADLDTQTDRLEEKKSSSPRAATVASGGTKSTKLTATTKKPISKSPPPKPSDRKHSNQDSGQDATGNRTRTAKSTGPAIIRNAGV</sequence>
<feature type="compositionally biased region" description="Basic and acidic residues" evidence="1">
    <location>
        <begin position="64"/>
        <end position="80"/>
    </location>
</feature>
<evidence type="ECO:0000313" key="2">
    <source>
        <dbReference type="EMBL" id="ETO16349.1"/>
    </source>
</evidence>
<keyword evidence="3" id="KW-1185">Reference proteome</keyword>
<feature type="compositionally biased region" description="Basic and acidic residues" evidence="1">
    <location>
        <begin position="94"/>
        <end position="105"/>
    </location>
</feature>
<evidence type="ECO:0000256" key="1">
    <source>
        <dbReference type="SAM" id="MobiDB-lite"/>
    </source>
</evidence>
<gene>
    <name evidence="2" type="ORF">RFI_21004</name>
</gene>
<feature type="compositionally biased region" description="Polar residues" evidence="1">
    <location>
        <begin position="106"/>
        <end position="115"/>
    </location>
</feature>
<feature type="region of interest" description="Disordered" evidence="1">
    <location>
        <begin position="37"/>
        <end position="223"/>
    </location>
</feature>
<organism evidence="2 3">
    <name type="scientific">Reticulomyxa filosa</name>
    <dbReference type="NCBI Taxonomy" id="46433"/>
    <lineage>
        <taxon>Eukaryota</taxon>
        <taxon>Sar</taxon>
        <taxon>Rhizaria</taxon>
        <taxon>Retaria</taxon>
        <taxon>Foraminifera</taxon>
        <taxon>Monothalamids</taxon>
        <taxon>Reticulomyxidae</taxon>
        <taxon>Reticulomyxa</taxon>
    </lineage>
</organism>
<dbReference type="Proteomes" id="UP000023152">
    <property type="component" value="Unassembled WGS sequence"/>
</dbReference>
<evidence type="ECO:0000313" key="3">
    <source>
        <dbReference type="Proteomes" id="UP000023152"/>
    </source>
</evidence>
<protein>
    <submittedName>
        <fullName evidence="2">Uncharacterized protein</fullName>
    </submittedName>
</protein>
<feature type="compositionally biased region" description="Basic and acidic residues" evidence="1">
    <location>
        <begin position="289"/>
        <end position="298"/>
    </location>
</feature>
<feature type="compositionally biased region" description="Acidic residues" evidence="1">
    <location>
        <begin position="83"/>
        <end position="93"/>
    </location>
</feature>
<dbReference type="EMBL" id="ASPP01018340">
    <property type="protein sequence ID" value="ETO16349.1"/>
    <property type="molecule type" value="Genomic_DNA"/>
</dbReference>
<proteinExistence type="predicted"/>
<comment type="caution">
    <text evidence="2">The sequence shown here is derived from an EMBL/GenBank/DDBJ whole genome shotgun (WGS) entry which is preliminary data.</text>
</comment>
<feature type="compositionally biased region" description="Basic and acidic residues" evidence="1">
    <location>
        <begin position="116"/>
        <end position="133"/>
    </location>
</feature>
<accession>X6MR79</accession>
<feature type="compositionally biased region" description="Polar residues" evidence="1">
    <location>
        <begin position="340"/>
        <end position="356"/>
    </location>
</feature>
<dbReference type="AlphaFoldDB" id="X6MR79"/>
<feature type="compositionally biased region" description="Polar residues" evidence="1">
    <location>
        <begin position="166"/>
        <end position="186"/>
    </location>
</feature>
<feature type="region of interest" description="Disordered" evidence="1">
    <location>
        <begin position="283"/>
        <end position="367"/>
    </location>
</feature>
<feature type="compositionally biased region" description="Basic and acidic residues" evidence="1">
    <location>
        <begin position="187"/>
        <end position="210"/>
    </location>
</feature>